<keyword evidence="1" id="KW-0812">Transmembrane</keyword>
<comment type="caution">
    <text evidence="2">The sequence shown here is derived from an EMBL/GenBank/DDBJ whole genome shotgun (WGS) entry which is preliminary data.</text>
</comment>
<reference evidence="2" key="1">
    <citation type="submission" date="2023-07" db="EMBL/GenBank/DDBJ databases">
        <title>Fictibacillus sp. isolated from freshwater pond.</title>
        <authorList>
            <person name="Kirdat K."/>
            <person name="Bhat A."/>
            <person name="Mourya A."/>
            <person name="Yadav A."/>
        </authorList>
    </citation>
    <scope>NUCLEOTIDE SEQUENCE</scope>
    <source>
        <strain evidence="2">NE201</strain>
    </source>
</reference>
<evidence type="ECO:0000313" key="2">
    <source>
        <dbReference type="EMBL" id="MDN4526605.1"/>
    </source>
</evidence>
<dbReference type="RefSeq" id="WP_301167619.1">
    <property type="nucleotide sequence ID" value="NZ_JAUHTR010000012.1"/>
</dbReference>
<accession>A0ABT8I0Q1</accession>
<dbReference type="EMBL" id="JAUHTR010000012">
    <property type="protein sequence ID" value="MDN4526605.1"/>
    <property type="molecule type" value="Genomic_DNA"/>
</dbReference>
<organism evidence="2 3">
    <name type="scientific">Fictibacillus fluitans</name>
    <dbReference type="NCBI Taxonomy" id="3058422"/>
    <lineage>
        <taxon>Bacteria</taxon>
        <taxon>Bacillati</taxon>
        <taxon>Bacillota</taxon>
        <taxon>Bacilli</taxon>
        <taxon>Bacillales</taxon>
        <taxon>Fictibacillaceae</taxon>
        <taxon>Fictibacillus</taxon>
    </lineage>
</organism>
<evidence type="ECO:0000313" key="3">
    <source>
        <dbReference type="Proteomes" id="UP001172721"/>
    </source>
</evidence>
<feature type="transmembrane region" description="Helical" evidence="1">
    <location>
        <begin position="6"/>
        <end position="29"/>
    </location>
</feature>
<keyword evidence="1" id="KW-0472">Membrane</keyword>
<dbReference type="InterPro" id="IPR021338">
    <property type="entry name" value="DUF2953"/>
</dbReference>
<protein>
    <submittedName>
        <fullName evidence="2">DUF2953 domain-containing protein</fullName>
    </submittedName>
</protein>
<sequence length="226" mass="25695">MLIVYSILILLLLLFIVILLSTLHISFLFSHQGNDDYLRLKITLWKVLSYTLELPEIKVNLSEKKLDFKEKSKGAGKEKRKRKSITLHTFLNSYHNYRHLLRHVAGFYRILKRFLKKVTVSDVKWSSQFGLGDAASTAVATGLVWALKGNALGFISHFVRLKDVPSIGVVPVYQGMLTQTRLSCIISFKIGHAIVVMLQMLKHWRSISSNTNKKPKKYVAGGTSHV</sequence>
<evidence type="ECO:0000256" key="1">
    <source>
        <dbReference type="SAM" id="Phobius"/>
    </source>
</evidence>
<keyword evidence="3" id="KW-1185">Reference proteome</keyword>
<keyword evidence="1" id="KW-1133">Transmembrane helix</keyword>
<gene>
    <name evidence="2" type="ORF">QYB97_19140</name>
</gene>
<name>A0ABT8I0Q1_9BACL</name>
<dbReference type="Proteomes" id="UP001172721">
    <property type="component" value="Unassembled WGS sequence"/>
</dbReference>
<dbReference type="Pfam" id="PF11167">
    <property type="entry name" value="DUF2953"/>
    <property type="match status" value="1"/>
</dbReference>
<proteinExistence type="predicted"/>